<evidence type="ECO:0000256" key="1">
    <source>
        <dbReference type="ARBA" id="ARBA00007623"/>
    </source>
</evidence>
<evidence type="ECO:0000313" key="9">
    <source>
        <dbReference type="Ensembl" id="ENSOMYP00000043555.2"/>
    </source>
</evidence>
<dbReference type="SUPFAM" id="SSF49562">
    <property type="entry name" value="C2 domain (Calcium/lipid-binding domain, CaLB)"/>
    <property type="match status" value="1"/>
</dbReference>
<dbReference type="Pfam" id="PF00648">
    <property type="entry name" value="Peptidase_C2"/>
    <property type="match status" value="1"/>
</dbReference>
<dbReference type="InterPro" id="IPR035892">
    <property type="entry name" value="C2_domain_sf"/>
</dbReference>
<dbReference type="PROSITE" id="PS50004">
    <property type="entry name" value="C2"/>
    <property type="match status" value="1"/>
</dbReference>
<reference evidence="9" key="1">
    <citation type="submission" date="2020-07" db="EMBL/GenBank/DDBJ databases">
        <title>A long reads based de novo assembly of the rainbow trout Arlee double haploid line genome.</title>
        <authorList>
            <person name="Gao G."/>
            <person name="Palti Y."/>
        </authorList>
    </citation>
    <scope>NUCLEOTIDE SEQUENCE [LARGE SCALE GENOMIC DNA]</scope>
</reference>
<feature type="domain" description="C2" evidence="7">
    <location>
        <begin position="475"/>
        <end position="592"/>
    </location>
</feature>
<dbReference type="CDD" id="cd00044">
    <property type="entry name" value="CysPc"/>
    <property type="match status" value="1"/>
</dbReference>
<dbReference type="InterPro" id="IPR038765">
    <property type="entry name" value="Papain-like_cys_pep_sf"/>
</dbReference>
<feature type="active site" evidence="5 6">
    <location>
        <position position="281"/>
    </location>
</feature>
<dbReference type="InterPro" id="IPR022684">
    <property type="entry name" value="Calpain_cysteine_protease"/>
</dbReference>
<dbReference type="FunFam" id="3.90.70.10:FF:000027">
    <property type="entry name" value="Calpain 5"/>
    <property type="match status" value="1"/>
</dbReference>
<keyword evidence="10" id="KW-1185">Reference proteome</keyword>
<dbReference type="GO" id="GO:0005737">
    <property type="term" value="C:cytoplasm"/>
    <property type="evidence" value="ECO:0007669"/>
    <property type="project" value="TreeGrafter"/>
</dbReference>
<organism evidence="9 10">
    <name type="scientific">Oncorhynchus mykiss</name>
    <name type="common">Rainbow trout</name>
    <name type="synonym">Salmo gairdneri</name>
    <dbReference type="NCBI Taxonomy" id="8022"/>
    <lineage>
        <taxon>Eukaryota</taxon>
        <taxon>Metazoa</taxon>
        <taxon>Chordata</taxon>
        <taxon>Craniata</taxon>
        <taxon>Vertebrata</taxon>
        <taxon>Euteleostomi</taxon>
        <taxon>Actinopterygii</taxon>
        <taxon>Neopterygii</taxon>
        <taxon>Teleostei</taxon>
        <taxon>Protacanthopterygii</taxon>
        <taxon>Salmoniformes</taxon>
        <taxon>Salmonidae</taxon>
        <taxon>Salmoninae</taxon>
        <taxon>Oncorhynchus</taxon>
    </lineage>
</organism>
<evidence type="ECO:0000313" key="10">
    <source>
        <dbReference type="Proteomes" id="UP000694395"/>
    </source>
</evidence>
<dbReference type="GO" id="GO:0004198">
    <property type="term" value="F:calcium-dependent cysteine-type endopeptidase activity"/>
    <property type="evidence" value="ECO:0007669"/>
    <property type="project" value="InterPro"/>
</dbReference>
<evidence type="ECO:0000256" key="6">
    <source>
        <dbReference type="PROSITE-ProRule" id="PRU00239"/>
    </source>
</evidence>
<accession>A0A8C7VSA8</accession>
<dbReference type="SUPFAM" id="SSF49758">
    <property type="entry name" value="Calpain large subunit, middle domain (domain III)"/>
    <property type="match status" value="1"/>
</dbReference>
<feature type="active site" evidence="5 6">
    <location>
        <position position="78"/>
    </location>
</feature>
<dbReference type="PANTHER" id="PTHR10183">
    <property type="entry name" value="CALPAIN"/>
    <property type="match status" value="1"/>
</dbReference>
<dbReference type="SMART" id="SM00230">
    <property type="entry name" value="CysPc"/>
    <property type="match status" value="1"/>
</dbReference>
<reference evidence="9" key="3">
    <citation type="submission" date="2025-09" db="UniProtKB">
        <authorList>
            <consortium name="Ensembl"/>
        </authorList>
    </citation>
    <scope>IDENTIFICATION</scope>
</reference>
<dbReference type="PROSITE" id="PS00139">
    <property type="entry name" value="THIOL_PROTEASE_CYS"/>
    <property type="match status" value="1"/>
</dbReference>
<evidence type="ECO:0000256" key="4">
    <source>
        <dbReference type="ARBA" id="ARBA00022807"/>
    </source>
</evidence>
<dbReference type="InterPro" id="IPR033884">
    <property type="entry name" value="C2_Calpain"/>
</dbReference>
<dbReference type="Pfam" id="PF00168">
    <property type="entry name" value="C2"/>
    <property type="match status" value="1"/>
</dbReference>
<dbReference type="Proteomes" id="UP000694395">
    <property type="component" value="Chromosome 24"/>
</dbReference>
<dbReference type="SUPFAM" id="SSF54001">
    <property type="entry name" value="Cysteine proteinases"/>
    <property type="match status" value="1"/>
</dbReference>
<name>A0A8C7VSA8_ONCMY</name>
<dbReference type="Pfam" id="PF01067">
    <property type="entry name" value="Calpain_III"/>
    <property type="match status" value="1"/>
</dbReference>
<comment type="similarity">
    <text evidence="1">Belongs to the peptidase C2 family.</text>
</comment>
<dbReference type="SMART" id="SM00720">
    <property type="entry name" value="calpain_III"/>
    <property type="match status" value="1"/>
</dbReference>
<dbReference type="Gene3D" id="2.60.120.380">
    <property type="match status" value="1"/>
</dbReference>
<dbReference type="Ensembl" id="ENSOMYT00000047469.2">
    <property type="protein sequence ID" value="ENSOMYP00000043555.2"/>
    <property type="gene ID" value="ENSOMYG00000020043.2"/>
</dbReference>
<dbReference type="InterPro" id="IPR022682">
    <property type="entry name" value="Calpain_domain_III"/>
</dbReference>
<keyword evidence="3 6" id="KW-0378">Hydrolase</keyword>
<dbReference type="Gene3D" id="2.60.40.150">
    <property type="entry name" value="C2 domain"/>
    <property type="match status" value="1"/>
</dbReference>
<feature type="active site" evidence="5 6">
    <location>
        <position position="249"/>
    </location>
</feature>
<dbReference type="InterPro" id="IPR001300">
    <property type="entry name" value="Peptidase_C2_calpain_cat"/>
</dbReference>
<dbReference type="FunFam" id="2.60.40.150:FF:000173">
    <property type="entry name" value="Calpain 5b"/>
    <property type="match status" value="1"/>
</dbReference>
<evidence type="ECO:0000256" key="3">
    <source>
        <dbReference type="ARBA" id="ARBA00022801"/>
    </source>
</evidence>
<dbReference type="SMART" id="SM00239">
    <property type="entry name" value="C2"/>
    <property type="match status" value="1"/>
</dbReference>
<dbReference type="CDD" id="cd04046">
    <property type="entry name" value="C2_Calpain"/>
    <property type="match status" value="1"/>
</dbReference>
<evidence type="ECO:0000259" key="8">
    <source>
        <dbReference type="PROSITE" id="PS50203"/>
    </source>
</evidence>
<dbReference type="GeneTree" id="ENSGT00940000156536"/>
<keyword evidence="2 6" id="KW-0645">Protease</keyword>
<dbReference type="InterPro" id="IPR022683">
    <property type="entry name" value="Calpain_III"/>
</dbReference>
<dbReference type="GO" id="GO:0006508">
    <property type="term" value="P:proteolysis"/>
    <property type="evidence" value="ECO:0007669"/>
    <property type="project" value="UniProtKB-KW"/>
</dbReference>
<dbReference type="PANTHER" id="PTHR10183:SF402">
    <property type="entry name" value="CALPAIN-5"/>
    <property type="match status" value="1"/>
</dbReference>
<feature type="domain" description="Calpain catalytic" evidence="8">
    <location>
        <begin position="23"/>
        <end position="340"/>
    </location>
</feature>
<keyword evidence="4 6" id="KW-0788">Thiol protease</keyword>
<dbReference type="InterPro" id="IPR036213">
    <property type="entry name" value="Calpain_III_sf"/>
</dbReference>
<reference evidence="9" key="2">
    <citation type="submission" date="2025-08" db="UniProtKB">
        <authorList>
            <consortium name="Ensembl"/>
        </authorList>
    </citation>
    <scope>IDENTIFICATION</scope>
</reference>
<evidence type="ECO:0000256" key="2">
    <source>
        <dbReference type="ARBA" id="ARBA00022670"/>
    </source>
</evidence>
<dbReference type="PROSITE" id="PS50203">
    <property type="entry name" value="CALPAIN_CAT"/>
    <property type="match status" value="1"/>
</dbReference>
<sequence length="617" mass="69808">MVVPYESQGYSSLRRECQQRRVLFEDSVFPAMDQSLFYKTNRIGTITWKRPKELCDNPKLFVNGISAHDLLQGQLGNCWFVAACSSLASRETLWQKVIPDHKDQEWDEEKPESYAGIFHFRFWRFGEWIDVVIDDRLPTANGNLVYCHSSDSNEFWSALVEKAYAKMYGCYEALDGGNTADALVDFTGGVSEPLDLLEEGLSTDEEKRSVLFDRVLKVHNRGGLISASIRAASSAEMEARLACGLVKGHAYAVTDVRKVRLGHGLMAYFKSDKLTMIRLRNPWGESEWKGAWSDSSEEWGKVSKSEREKIGMTVQDDGEFWMTFDDFCQYFSDLIMCRLINTSYLSLHKTWEEGSLKGAWRNHDDPLSNRAGGCTNNKHTFLQNPQVGVGMEGGILCVQREERCVCVELNRQYRMHTRQQKVCGSVYINSRCVFLRCVLMEGRYVVIPTTFDPALEGDFLLRIFTDVPADCRELTLDEPAQTCWSGLCGFPSLVTQIHVHRADGLAGQDSDGASDPYVIIRCEGEKVCSPVYKDTRSPTFDTKALFYRKKTNQPILIEVYNNNVLMDSFLGQVSLTSDPGDPQQVTVHLRDKGNHQDNDLPGTLTVSMVTSNILTNI</sequence>
<proteinExistence type="inferred from homology"/>
<dbReference type="AlphaFoldDB" id="A0A8C7VSA8"/>
<dbReference type="PRINTS" id="PR00704">
    <property type="entry name" value="CALPAIN"/>
</dbReference>
<dbReference type="InterPro" id="IPR000169">
    <property type="entry name" value="Pept_cys_AS"/>
</dbReference>
<protein>
    <submittedName>
        <fullName evidence="9">Calpain 5a</fullName>
    </submittedName>
</protein>
<evidence type="ECO:0000256" key="5">
    <source>
        <dbReference type="PIRSR" id="PIRSR622684-1"/>
    </source>
</evidence>
<dbReference type="InterPro" id="IPR000008">
    <property type="entry name" value="C2_dom"/>
</dbReference>
<evidence type="ECO:0000259" key="7">
    <source>
        <dbReference type="PROSITE" id="PS50004"/>
    </source>
</evidence>
<dbReference type="Gene3D" id="3.90.70.10">
    <property type="entry name" value="Cysteine proteinases"/>
    <property type="match status" value="1"/>
</dbReference>